<dbReference type="Pfam" id="PF05843">
    <property type="entry name" value="Suf"/>
    <property type="match status" value="1"/>
</dbReference>
<comment type="subcellular location">
    <subcellularLocation>
        <location evidence="1">Nucleus</location>
    </subcellularLocation>
</comment>
<keyword evidence="9" id="KW-1185">Reference proteome</keyword>
<dbReference type="PANTHER" id="PTHR17204:SF25">
    <property type="entry name" value="RRM DOMAIN-CONTAINING PROTEIN"/>
    <property type="match status" value="1"/>
</dbReference>
<evidence type="ECO:0000256" key="2">
    <source>
        <dbReference type="ARBA" id="ARBA00022664"/>
    </source>
</evidence>
<name>A0A150GVA4_GONPE</name>
<dbReference type="AlphaFoldDB" id="A0A150GVA4"/>
<protein>
    <recommendedName>
        <fullName evidence="7">Suppressor of forked domain-containing protein</fullName>
    </recommendedName>
</protein>
<dbReference type="InterPro" id="IPR008847">
    <property type="entry name" value="Suf"/>
</dbReference>
<keyword evidence="4" id="KW-0508">mRNA splicing</keyword>
<dbReference type="PANTHER" id="PTHR17204">
    <property type="entry name" value="PRE-MRNA PROCESSING PROTEIN PRP39-RELATED"/>
    <property type="match status" value="1"/>
</dbReference>
<dbReference type="Gene3D" id="1.25.40.10">
    <property type="entry name" value="Tetratricopeptide repeat domain"/>
    <property type="match status" value="2"/>
</dbReference>
<dbReference type="InterPro" id="IPR003107">
    <property type="entry name" value="HAT"/>
</dbReference>
<dbReference type="SUPFAM" id="SSF48452">
    <property type="entry name" value="TPR-like"/>
    <property type="match status" value="1"/>
</dbReference>
<feature type="domain" description="Suppressor of forked" evidence="7">
    <location>
        <begin position="59"/>
        <end position="399"/>
    </location>
</feature>
<dbReference type="STRING" id="33097.A0A150GVA4"/>
<reference evidence="9" key="1">
    <citation type="journal article" date="2016" name="Nat. Commun.">
        <title>The Gonium pectorale genome demonstrates co-option of cell cycle regulation during the evolution of multicellularity.</title>
        <authorList>
            <person name="Hanschen E.R."/>
            <person name="Marriage T.N."/>
            <person name="Ferris P.J."/>
            <person name="Hamaji T."/>
            <person name="Toyoda A."/>
            <person name="Fujiyama A."/>
            <person name="Neme R."/>
            <person name="Noguchi H."/>
            <person name="Minakuchi Y."/>
            <person name="Suzuki M."/>
            <person name="Kawai-Toyooka H."/>
            <person name="Smith D.R."/>
            <person name="Sparks H."/>
            <person name="Anderson J."/>
            <person name="Bakaric R."/>
            <person name="Luria V."/>
            <person name="Karger A."/>
            <person name="Kirschner M.W."/>
            <person name="Durand P.M."/>
            <person name="Michod R.E."/>
            <person name="Nozaki H."/>
            <person name="Olson B.J."/>
        </authorList>
    </citation>
    <scope>NUCLEOTIDE SEQUENCE [LARGE SCALE GENOMIC DNA]</scope>
    <source>
        <strain evidence="9">NIES-2863</strain>
    </source>
</reference>
<dbReference type="GO" id="GO:0005634">
    <property type="term" value="C:nucleus"/>
    <property type="evidence" value="ECO:0007669"/>
    <property type="project" value="UniProtKB-SubCell"/>
</dbReference>
<feature type="compositionally biased region" description="Basic and acidic residues" evidence="6">
    <location>
        <begin position="17"/>
        <end position="34"/>
    </location>
</feature>
<feature type="region of interest" description="Disordered" evidence="6">
    <location>
        <begin position="1"/>
        <end position="48"/>
    </location>
</feature>
<evidence type="ECO:0000256" key="3">
    <source>
        <dbReference type="ARBA" id="ARBA00022737"/>
    </source>
</evidence>
<dbReference type="GO" id="GO:0006397">
    <property type="term" value="P:mRNA processing"/>
    <property type="evidence" value="ECO:0007669"/>
    <property type="project" value="UniProtKB-KW"/>
</dbReference>
<feature type="compositionally biased region" description="Acidic residues" evidence="6">
    <location>
        <begin position="37"/>
        <end position="48"/>
    </location>
</feature>
<dbReference type="GO" id="GO:0008380">
    <property type="term" value="P:RNA splicing"/>
    <property type="evidence" value="ECO:0007669"/>
    <property type="project" value="UniProtKB-KW"/>
</dbReference>
<dbReference type="InterPro" id="IPR011990">
    <property type="entry name" value="TPR-like_helical_dom_sf"/>
</dbReference>
<evidence type="ECO:0000256" key="4">
    <source>
        <dbReference type="ARBA" id="ARBA00023187"/>
    </source>
</evidence>
<sequence length="479" mass="51156">MASKKNGEKAGSLGDEGAGKGAERADVPKDKGSDGSDGTDSDDSSGDVDVDAETAQQLMSLEHELKTQPTYEKHLEYITLLRSTPGLRTRLREAHSAMAAAFPLSEELWLAAVNDELTAVEGPEDVEALLGLLRTAASRDYLAPRVWELYLEVAHDLDPAVREHEPAGVERYRALCEEALAAAGLHLAAGHTLWEKYRKYELAVEAKLAAAAAAGGGKGSGASAASKQQDRLRALYQRQLQVPLQDVSATLEEYKAWEAGHGKSVPPHVAKAAEKAREAADVRAGCEAAVAPEQPADVAKLGAFLSYIKMEQNGGDPARVQVVYERAVAAFPLTHSLWLQYGQYMETHTKLPGPMRAVYDRAVRNCPWVAAVWEAAIRCMERTKASPEEVDELYGRALQAGLQAPDDYLAVILARIDFLRRAAQAAAAAAAGGGGGAAGKAAAAAASRLREAFRSGGELMLSAFPDHLDRQVAAQRGSK</sequence>
<keyword evidence="5" id="KW-0539">Nucleus</keyword>
<dbReference type="Proteomes" id="UP000075714">
    <property type="component" value="Unassembled WGS sequence"/>
</dbReference>
<dbReference type="SMART" id="SM00386">
    <property type="entry name" value="HAT"/>
    <property type="match status" value="4"/>
</dbReference>
<evidence type="ECO:0000256" key="6">
    <source>
        <dbReference type="SAM" id="MobiDB-lite"/>
    </source>
</evidence>
<evidence type="ECO:0000259" key="7">
    <source>
        <dbReference type="Pfam" id="PF05843"/>
    </source>
</evidence>
<evidence type="ECO:0000313" key="9">
    <source>
        <dbReference type="Proteomes" id="UP000075714"/>
    </source>
</evidence>
<proteinExistence type="predicted"/>
<evidence type="ECO:0000256" key="1">
    <source>
        <dbReference type="ARBA" id="ARBA00004123"/>
    </source>
</evidence>
<keyword evidence="2" id="KW-0507">mRNA processing</keyword>
<evidence type="ECO:0000256" key="5">
    <source>
        <dbReference type="ARBA" id="ARBA00023242"/>
    </source>
</evidence>
<keyword evidence="3" id="KW-0677">Repeat</keyword>
<dbReference type="OrthoDB" id="360390at2759"/>
<organism evidence="8 9">
    <name type="scientific">Gonium pectorale</name>
    <name type="common">Green alga</name>
    <dbReference type="NCBI Taxonomy" id="33097"/>
    <lineage>
        <taxon>Eukaryota</taxon>
        <taxon>Viridiplantae</taxon>
        <taxon>Chlorophyta</taxon>
        <taxon>core chlorophytes</taxon>
        <taxon>Chlorophyceae</taxon>
        <taxon>CS clade</taxon>
        <taxon>Chlamydomonadales</taxon>
        <taxon>Volvocaceae</taxon>
        <taxon>Gonium</taxon>
    </lineage>
</organism>
<comment type="caution">
    <text evidence="8">The sequence shown here is derived from an EMBL/GenBank/DDBJ whole genome shotgun (WGS) entry which is preliminary data.</text>
</comment>
<accession>A0A150GVA4</accession>
<evidence type="ECO:0000313" key="8">
    <source>
        <dbReference type="EMBL" id="KXZ53270.1"/>
    </source>
</evidence>
<dbReference type="EMBL" id="LSYV01000008">
    <property type="protein sequence ID" value="KXZ53270.1"/>
    <property type="molecule type" value="Genomic_DNA"/>
</dbReference>
<gene>
    <name evidence="8" type="ORF">GPECTOR_7g1164</name>
</gene>